<accession>A0A9R1VDE4</accession>
<proteinExistence type="predicted"/>
<name>A0A9R1VDE4_LACSA</name>
<feature type="compositionally biased region" description="Basic residues" evidence="1">
    <location>
        <begin position="298"/>
        <end position="307"/>
    </location>
</feature>
<feature type="region of interest" description="Disordered" evidence="1">
    <location>
        <begin position="270"/>
        <end position="312"/>
    </location>
</feature>
<organism evidence="2 3">
    <name type="scientific">Lactuca sativa</name>
    <name type="common">Garden lettuce</name>
    <dbReference type="NCBI Taxonomy" id="4236"/>
    <lineage>
        <taxon>Eukaryota</taxon>
        <taxon>Viridiplantae</taxon>
        <taxon>Streptophyta</taxon>
        <taxon>Embryophyta</taxon>
        <taxon>Tracheophyta</taxon>
        <taxon>Spermatophyta</taxon>
        <taxon>Magnoliopsida</taxon>
        <taxon>eudicotyledons</taxon>
        <taxon>Gunneridae</taxon>
        <taxon>Pentapetalae</taxon>
        <taxon>asterids</taxon>
        <taxon>campanulids</taxon>
        <taxon>Asterales</taxon>
        <taxon>Asteraceae</taxon>
        <taxon>Cichorioideae</taxon>
        <taxon>Cichorieae</taxon>
        <taxon>Lactucinae</taxon>
        <taxon>Lactuca</taxon>
    </lineage>
</organism>
<evidence type="ECO:0000313" key="2">
    <source>
        <dbReference type="EMBL" id="KAJ0205027.1"/>
    </source>
</evidence>
<sequence>MVISHALRANPVIHKDLITEIWKNASIKKHGADGVGIIESIVKGTQVIVSEQGIREVLEVGDAFAFPIEYSADQLKEVLEKMCYEAIYPPTIKKLLPPYWRFLEHYFVSCIFGRKGGYDEISQTATSSIVASSYTLDMKALVPNTFGLMKKSRKAAKVAYQGLKELFAEVENTDAASSINVEIVEEHVAPQQKFQFKFEEVEISDDEKEEVQEKDMTENDLEYFLQSISIPEEDVAVTPSAVIERDPGSTVQTYTPTSEQVDALINELHQTARKPPKTVPVTTEPPSESDQEDSAHVLLRKKRKRRDPRPGVLITDPVHTVFTPIESSFVAQNIESTFTESSPMMQEISSLLPESTPMDQDFESPMVKQELLPSEGGQASGSSFEAPDSAEKNFIIRKQDIRISDLENEKSIKDAKILKLQENLGGLTALFFDVTHRLHQKFGDDFQPLSIEGEKIYASNSGLINPSSQPASERVLRPAPDANLDTFLSSGPSSAQERKDVGNKTFGSKCSR</sequence>
<feature type="region of interest" description="Disordered" evidence="1">
    <location>
        <begin position="482"/>
        <end position="512"/>
    </location>
</feature>
<keyword evidence="3" id="KW-1185">Reference proteome</keyword>
<protein>
    <submittedName>
        <fullName evidence="2">Uncharacterized protein</fullName>
    </submittedName>
</protein>
<evidence type="ECO:0000313" key="3">
    <source>
        <dbReference type="Proteomes" id="UP000235145"/>
    </source>
</evidence>
<evidence type="ECO:0000256" key="1">
    <source>
        <dbReference type="SAM" id="MobiDB-lite"/>
    </source>
</evidence>
<dbReference type="EMBL" id="NBSK02000005">
    <property type="protein sequence ID" value="KAJ0205027.1"/>
    <property type="molecule type" value="Genomic_DNA"/>
</dbReference>
<comment type="caution">
    <text evidence="2">The sequence shown here is derived from an EMBL/GenBank/DDBJ whole genome shotgun (WGS) entry which is preliminary data.</text>
</comment>
<feature type="compositionally biased region" description="Polar residues" evidence="1">
    <location>
        <begin position="486"/>
        <end position="495"/>
    </location>
</feature>
<dbReference type="AlphaFoldDB" id="A0A9R1VDE4"/>
<gene>
    <name evidence="2" type="ORF">LSAT_V11C500228940</name>
</gene>
<dbReference type="Proteomes" id="UP000235145">
    <property type="component" value="Unassembled WGS sequence"/>
</dbReference>
<reference evidence="2 3" key="1">
    <citation type="journal article" date="2017" name="Nat. Commun.">
        <title>Genome assembly with in vitro proximity ligation data and whole-genome triplication in lettuce.</title>
        <authorList>
            <person name="Reyes-Chin-Wo S."/>
            <person name="Wang Z."/>
            <person name="Yang X."/>
            <person name="Kozik A."/>
            <person name="Arikit S."/>
            <person name="Song C."/>
            <person name="Xia L."/>
            <person name="Froenicke L."/>
            <person name="Lavelle D.O."/>
            <person name="Truco M.J."/>
            <person name="Xia R."/>
            <person name="Zhu S."/>
            <person name="Xu C."/>
            <person name="Xu H."/>
            <person name="Xu X."/>
            <person name="Cox K."/>
            <person name="Korf I."/>
            <person name="Meyers B.C."/>
            <person name="Michelmore R.W."/>
        </authorList>
    </citation>
    <scope>NUCLEOTIDE SEQUENCE [LARGE SCALE GENOMIC DNA]</scope>
    <source>
        <strain evidence="3">cv. Salinas</strain>
        <tissue evidence="2">Seedlings</tissue>
    </source>
</reference>